<keyword evidence="1" id="KW-0812">Transmembrane</keyword>
<keyword evidence="1" id="KW-0472">Membrane</keyword>
<evidence type="ECO:0000256" key="1">
    <source>
        <dbReference type="SAM" id="Phobius"/>
    </source>
</evidence>
<comment type="caution">
    <text evidence="3">The sequence shown here is derived from an EMBL/GenBank/DDBJ whole genome shotgun (WGS) entry which is preliminary data.</text>
</comment>
<proteinExistence type="predicted"/>
<feature type="transmembrane region" description="Helical" evidence="1">
    <location>
        <begin position="154"/>
        <end position="173"/>
    </location>
</feature>
<evidence type="ECO:0000256" key="2">
    <source>
        <dbReference type="SAM" id="SignalP"/>
    </source>
</evidence>
<keyword evidence="4" id="KW-1185">Reference proteome</keyword>
<keyword evidence="2" id="KW-0732">Signal</keyword>
<reference evidence="3 4" key="1">
    <citation type="submission" date="2024-02" db="EMBL/GenBank/DDBJ databases">
        <title>Genome sequence of Aquincola sp. MAHUQ-54.</title>
        <authorList>
            <person name="Huq M.A."/>
        </authorList>
    </citation>
    <scope>NUCLEOTIDE SEQUENCE [LARGE SCALE GENOMIC DNA]</scope>
    <source>
        <strain evidence="3 4">MAHUQ-54</strain>
    </source>
</reference>
<dbReference type="RefSeq" id="WP_332293328.1">
    <property type="nucleotide sequence ID" value="NZ_JAZIBG010000058.1"/>
</dbReference>
<accession>A0AAW9QEQ6</accession>
<dbReference type="EMBL" id="JAZIBG010000058">
    <property type="protein sequence ID" value="MEF7617566.1"/>
    <property type="molecule type" value="Genomic_DNA"/>
</dbReference>
<dbReference type="Proteomes" id="UP001336250">
    <property type="component" value="Unassembled WGS sequence"/>
</dbReference>
<feature type="chain" id="PRO_5043746019" evidence="2">
    <location>
        <begin position="27"/>
        <end position="187"/>
    </location>
</feature>
<name>A0AAW9QEQ6_9BURK</name>
<protein>
    <submittedName>
        <fullName evidence="3">Uncharacterized protein</fullName>
    </submittedName>
</protein>
<gene>
    <name evidence="3" type="ORF">V4F39_26890</name>
</gene>
<keyword evidence="1" id="KW-1133">Transmembrane helix</keyword>
<organism evidence="3 4">
    <name type="scientific">Aquincola agrisoli</name>
    <dbReference type="NCBI Taxonomy" id="3119538"/>
    <lineage>
        <taxon>Bacteria</taxon>
        <taxon>Pseudomonadati</taxon>
        <taxon>Pseudomonadota</taxon>
        <taxon>Betaproteobacteria</taxon>
        <taxon>Burkholderiales</taxon>
        <taxon>Sphaerotilaceae</taxon>
        <taxon>Aquincola</taxon>
    </lineage>
</organism>
<feature type="signal peptide" evidence="2">
    <location>
        <begin position="1"/>
        <end position="26"/>
    </location>
</feature>
<sequence>MQLPASLARRGGALALCALAATAVPAADDHGHDHGDAPAPAAAALPRFTAESELFELVGVLDGRRLTLYLDRPDDNSPVTGARLELDIGGTAVAADPHGDGEFEALLAAAPPPGVLPVTVTVVAGDEADLLAGELDIHAPAPADEAPPAGGWRGAAGGAIAGLAAAGALLWAARRRAHRSLRAGGAA</sequence>
<dbReference type="AlphaFoldDB" id="A0AAW9QEQ6"/>
<evidence type="ECO:0000313" key="3">
    <source>
        <dbReference type="EMBL" id="MEF7617566.1"/>
    </source>
</evidence>
<evidence type="ECO:0000313" key="4">
    <source>
        <dbReference type="Proteomes" id="UP001336250"/>
    </source>
</evidence>